<evidence type="ECO:0000313" key="1">
    <source>
        <dbReference type="EMBL" id="QLI65201.1"/>
    </source>
</evidence>
<name>A0A7D5YPB1_9HYPO</name>
<protein>
    <submittedName>
        <fullName evidence="1">Uncharacterized protein</fullName>
    </submittedName>
</protein>
<dbReference type="KEGG" id="mbrn:90967422"/>
<dbReference type="Proteomes" id="UP000510686">
    <property type="component" value="Chromosome 1"/>
</dbReference>
<dbReference type="EMBL" id="CP058932">
    <property type="protein sequence ID" value="QLI65201.1"/>
    <property type="molecule type" value="Genomic_DNA"/>
</dbReference>
<sequence length="115" mass="12275">MAQPINLSDEGAALYGNSFFNMGPSRMPGGRHDGSRHPSGISTASQLARLGYNYSHPITYGHQVHLLQGGFCPGASLGTSRVGAGKYDLIVHPSWLDAAIQTGLAAYSFPRDMRL</sequence>
<keyword evidence="2" id="KW-1185">Reference proteome</keyword>
<dbReference type="RefSeq" id="XP_065985910.1">
    <property type="nucleotide sequence ID" value="XM_066129597.1"/>
</dbReference>
<evidence type="ECO:0000313" key="2">
    <source>
        <dbReference type="Proteomes" id="UP000510686"/>
    </source>
</evidence>
<dbReference type="GeneID" id="90967422"/>
<accession>A0A7D5YPB1</accession>
<gene>
    <name evidence="1" type="ORF">G6M90_00g005610</name>
</gene>
<organism evidence="1 2">
    <name type="scientific">Metarhizium brunneum</name>
    <dbReference type="NCBI Taxonomy" id="500148"/>
    <lineage>
        <taxon>Eukaryota</taxon>
        <taxon>Fungi</taxon>
        <taxon>Dikarya</taxon>
        <taxon>Ascomycota</taxon>
        <taxon>Pezizomycotina</taxon>
        <taxon>Sordariomycetes</taxon>
        <taxon>Hypocreomycetidae</taxon>
        <taxon>Hypocreales</taxon>
        <taxon>Clavicipitaceae</taxon>
        <taxon>Metarhizium</taxon>
    </lineage>
</organism>
<dbReference type="AlphaFoldDB" id="A0A7D5YPB1"/>
<proteinExistence type="predicted"/>
<reference evidence="1 2" key="1">
    <citation type="submission" date="2020-07" db="EMBL/GenBank/DDBJ databases">
        <title>Telomere length de novo assembly of all 7 chromosomes of the fungus, Metarhizium brunneum, using a novel assembly pipeline.</title>
        <authorList>
            <person name="Saud z."/>
            <person name="Kortsinoglou A."/>
            <person name="Kouvelis V.N."/>
            <person name="Butt T.M."/>
        </authorList>
    </citation>
    <scope>NUCLEOTIDE SEQUENCE [LARGE SCALE GENOMIC DNA]</scope>
    <source>
        <strain evidence="1 2">4556</strain>
    </source>
</reference>